<gene>
    <name evidence="1" type="ORF">MarDSR_210</name>
</gene>
<sequence length="292" mass="33508">MIFDKSFRSQNFLYFFFTKEMSKKFHQFLQLPYELCEFIVLLSDNSNCLLVCHEINKIWRKRLGERNEKLGLHLLRDGSFFGLVLAKKSDRMRVVGEVACSGNLKLLKKVLCISKKQCYAYCQENALYGASFANNKKLGLWVRKRFRATCVSGFHGALDGGHEKLCAFWWKKMKRKFVNKKEMQGFLSGAMIRSASNNPNLLLFLSKMGGVPRAGAFAACAEKKDIETFRMLLPQIKEEDKDLVFLYAIKTRLPIFAYACFAFGMEAKNVHIQEASKIQDTMKLVINPVTVA</sequence>
<proteinExistence type="predicted"/>
<name>A0AA96IZ46_9VIRU</name>
<accession>A0AA96IZ46</accession>
<dbReference type="EMBL" id="OR343189">
    <property type="protein sequence ID" value="WNL50249.1"/>
    <property type="molecule type" value="Genomic_DNA"/>
</dbReference>
<evidence type="ECO:0000313" key="1">
    <source>
        <dbReference type="EMBL" id="WNL50249.1"/>
    </source>
</evidence>
<organism evidence="1">
    <name type="scientific">Marseillevirus sp</name>
    <dbReference type="NCBI Taxonomy" id="2809551"/>
    <lineage>
        <taxon>Viruses</taxon>
        <taxon>Varidnaviria</taxon>
        <taxon>Bamfordvirae</taxon>
        <taxon>Nucleocytoviricota</taxon>
        <taxon>Megaviricetes</taxon>
        <taxon>Pimascovirales</taxon>
        <taxon>Pimascovirales incertae sedis</taxon>
        <taxon>Marseilleviridae</taxon>
        <taxon>Marseillevirus</taxon>
    </lineage>
</organism>
<protein>
    <submittedName>
        <fullName evidence="1">Uncharacterized protein</fullName>
    </submittedName>
</protein>
<reference evidence="1" key="1">
    <citation type="submission" date="2023-07" db="EMBL/GenBank/DDBJ databases">
        <authorList>
            <person name="Xia Y."/>
        </authorList>
    </citation>
    <scope>NUCLEOTIDE SEQUENCE</scope>
    <source>
        <strain evidence="1">E</strain>
    </source>
</reference>